<evidence type="ECO:0000313" key="2">
    <source>
        <dbReference type="Proteomes" id="UP001057402"/>
    </source>
</evidence>
<name>A0ACB9R2V3_9MYRT</name>
<keyword evidence="2" id="KW-1185">Reference proteome</keyword>
<organism evidence="1 2">
    <name type="scientific">Melastoma candidum</name>
    <dbReference type="NCBI Taxonomy" id="119954"/>
    <lineage>
        <taxon>Eukaryota</taxon>
        <taxon>Viridiplantae</taxon>
        <taxon>Streptophyta</taxon>
        <taxon>Embryophyta</taxon>
        <taxon>Tracheophyta</taxon>
        <taxon>Spermatophyta</taxon>
        <taxon>Magnoliopsida</taxon>
        <taxon>eudicotyledons</taxon>
        <taxon>Gunneridae</taxon>
        <taxon>Pentapetalae</taxon>
        <taxon>rosids</taxon>
        <taxon>malvids</taxon>
        <taxon>Myrtales</taxon>
        <taxon>Melastomataceae</taxon>
        <taxon>Melastomatoideae</taxon>
        <taxon>Melastomateae</taxon>
        <taxon>Melastoma</taxon>
    </lineage>
</organism>
<protein>
    <submittedName>
        <fullName evidence="1">Uncharacterized protein</fullName>
    </submittedName>
</protein>
<accession>A0ACB9R2V3</accession>
<evidence type="ECO:0000313" key="1">
    <source>
        <dbReference type="EMBL" id="KAI4372596.1"/>
    </source>
</evidence>
<proteinExistence type="predicted"/>
<sequence>MNRTRPVYTRQQSNPRTTGTPMSPGRSLGTHHHRAGSISDTNKAQTKAAAQRLALLQAAPGVSDFLVGVASRCVRPYKDLPNSIRSSSSIRSSISAKPPEQTPSSHGRTPDYNMVEPSLPPIRPNISIQSSQGSNVEQPPSAHSSLSRRPFLGVKSVPIMPASVPICLKPAPSSIPPDSPIENQLAERRLSSDLESMSFRDNSSQRSASALQDEYDMLQEENDHFLEKLRLAEEKGDEADARAKQLEKRISMLGGVALESRILSRKEAALQQREAASRMASQSRSRHDEIAALRIEAETAKEKLYEVQVMTQLSKEEMDEVVMKSCWLARYWSLCLRHGIHAEVAGAKQDNWSSFAPSPADVVLAAGQKAKEENSFQYDYLSQGENSLRDIPSHDEVIDIESMLLVEKGLEELALLKMFFR</sequence>
<dbReference type="EMBL" id="CM042883">
    <property type="protein sequence ID" value="KAI4372596.1"/>
    <property type="molecule type" value="Genomic_DNA"/>
</dbReference>
<comment type="caution">
    <text evidence="1">The sequence shown here is derived from an EMBL/GenBank/DDBJ whole genome shotgun (WGS) entry which is preliminary data.</text>
</comment>
<dbReference type="Proteomes" id="UP001057402">
    <property type="component" value="Chromosome 4"/>
</dbReference>
<gene>
    <name evidence="1" type="ORF">MLD38_010808</name>
</gene>
<reference evidence="2" key="1">
    <citation type="journal article" date="2023" name="Front. Plant Sci.">
        <title>Chromosomal-level genome assembly of Melastoma candidum provides insights into trichome evolution.</title>
        <authorList>
            <person name="Zhong Y."/>
            <person name="Wu W."/>
            <person name="Sun C."/>
            <person name="Zou P."/>
            <person name="Liu Y."/>
            <person name="Dai S."/>
            <person name="Zhou R."/>
        </authorList>
    </citation>
    <scope>NUCLEOTIDE SEQUENCE [LARGE SCALE GENOMIC DNA]</scope>
</reference>